<dbReference type="GO" id="GO:0008251">
    <property type="term" value="F:tRNA-specific adenosine deaminase activity"/>
    <property type="evidence" value="ECO:0007669"/>
    <property type="project" value="TreeGrafter"/>
</dbReference>
<comment type="similarity">
    <text evidence="7">Belongs to the ADAD family.</text>
</comment>
<dbReference type="InterPro" id="IPR014720">
    <property type="entry name" value="dsRBD_dom"/>
</dbReference>
<evidence type="ECO:0000256" key="1">
    <source>
        <dbReference type="ARBA" id="ARBA00004123"/>
    </source>
</evidence>
<evidence type="ECO:0000256" key="9">
    <source>
        <dbReference type="PROSITE-ProRule" id="PRU00266"/>
    </source>
</evidence>
<dbReference type="OMA" id="GNCKDTR"/>
<keyword evidence="6" id="KW-0539">Nucleus</keyword>
<dbReference type="SMART" id="SM00552">
    <property type="entry name" value="ADEAMc"/>
    <property type="match status" value="1"/>
</dbReference>
<evidence type="ECO:0000256" key="2">
    <source>
        <dbReference type="ARBA" id="ARBA00022473"/>
    </source>
</evidence>
<keyword evidence="13" id="KW-1185">Reference proteome</keyword>
<keyword evidence="3" id="KW-0221">Differentiation</keyword>
<proteinExistence type="inferred from homology"/>
<dbReference type="InterPro" id="IPR044455">
    <property type="entry name" value="ADAD1_DSRM"/>
</dbReference>
<dbReference type="AlphaFoldDB" id="A0A9D3MCD7"/>
<protein>
    <recommendedName>
        <fullName evidence="8">Adenosine deaminase domain-containing protein 1</fullName>
    </recommendedName>
</protein>
<comment type="subcellular location">
    <subcellularLocation>
        <location evidence="1">Nucleus</location>
    </subcellularLocation>
</comment>
<dbReference type="GO" id="GO:0006382">
    <property type="term" value="P:adenosine to inosine editing"/>
    <property type="evidence" value="ECO:0007669"/>
    <property type="project" value="TreeGrafter"/>
</dbReference>
<evidence type="ECO:0000256" key="5">
    <source>
        <dbReference type="ARBA" id="ARBA00022884"/>
    </source>
</evidence>
<evidence type="ECO:0000313" key="13">
    <source>
        <dbReference type="Proteomes" id="UP001044222"/>
    </source>
</evidence>
<dbReference type="PROSITE" id="PS50141">
    <property type="entry name" value="A_DEAMIN_EDITASE"/>
    <property type="match status" value="1"/>
</dbReference>
<dbReference type="OrthoDB" id="10268011at2759"/>
<feature type="domain" description="DRBM" evidence="10">
    <location>
        <begin position="93"/>
        <end position="161"/>
    </location>
</feature>
<organism evidence="12 13">
    <name type="scientific">Anguilla anguilla</name>
    <name type="common">European freshwater eel</name>
    <name type="synonym">Muraena anguilla</name>
    <dbReference type="NCBI Taxonomy" id="7936"/>
    <lineage>
        <taxon>Eukaryota</taxon>
        <taxon>Metazoa</taxon>
        <taxon>Chordata</taxon>
        <taxon>Craniata</taxon>
        <taxon>Vertebrata</taxon>
        <taxon>Euteleostomi</taxon>
        <taxon>Actinopterygii</taxon>
        <taxon>Neopterygii</taxon>
        <taxon>Teleostei</taxon>
        <taxon>Anguilliformes</taxon>
        <taxon>Anguillidae</taxon>
        <taxon>Anguilla</taxon>
    </lineage>
</organism>
<evidence type="ECO:0000256" key="6">
    <source>
        <dbReference type="ARBA" id="ARBA00023242"/>
    </source>
</evidence>
<gene>
    <name evidence="12" type="ORF">ANANG_G00139260</name>
</gene>
<feature type="domain" description="A to I editase" evidence="11">
    <location>
        <begin position="248"/>
        <end position="579"/>
    </location>
</feature>
<evidence type="ECO:0000256" key="7">
    <source>
        <dbReference type="ARBA" id="ARBA00061642"/>
    </source>
</evidence>
<dbReference type="Pfam" id="PF00035">
    <property type="entry name" value="dsrm"/>
    <property type="match status" value="1"/>
</dbReference>
<keyword evidence="5 9" id="KW-0694">RNA-binding</keyword>
<evidence type="ECO:0000259" key="10">
    <source>
        <dbReference type="PROSITE" id="PS50137"/>
    </source>
</evidence>
<dbReference type="GO" id="GO:0005730">
    <property type="term" value="C:nucleolus"/>
    <property type="evidence" value="ECO:0007669"/>
    <property type="project" value="TreeGrafter"/>
</dbReference>
<dbReference type="PANTHER" id="PTHR10910:SF103">
    <property type="entry name" value="ADENOSINE DEAMINASE DOMAIN-CONTAINING PROTEIN 1"/>
    <property type="match status" value="1"/>
</dbReference>
<evidence type="ECO:0000256" key="8">
    <source>
        <dbReference type="ARBA" id="ARBA00067842"/>
    </source>
</evidence>
<dbReference type="SMART" id="SM00358">
    <property type="entry name" value="DSRM"/>
    <property type="match status" value="1"/>
</dbReference>
<dbReference type="EMBL" id="JAFIRN010000007">
    <property type="protein sequence ID" value="KAG5845452.1"/>
    <property type="molecule type" value="Genomic_DNA"/>
</dbReference>
<comment type="caution">
    <text evidence="12">The sequence shown here is derived from an EMBL/GenBank/DDBJ whole genome shotgun (WGS) entry which is preliminary data.</text>
</comment>
<reference evidence="12" key="1">
    <citation type="submission" date="2021-01" db="EMBL/GenBank/DDBJ databases">
        <title>A chromosome-scale assembly of European eel, Anguilla anguilla.</title>
        <authorList>
            <person name="Henkel C."/>
            <person name="Jong-Raadsen S.A."/>
            <person name="Dufour S."/>
            <person name="Weltzien F.-A."/>
            <person name="Palstra A.P."/>
            <person name="Pelster B."/>
            <person name="Spaink H.P."/>
            <person name="Van Den Thillart G.E."/>
            <person name="Jansen H."/>
            <person name="Zahm M."/>
            <person name="Klopp C."/>
            <person name="Cedric C."/>
            <person name="Louis A."/>
            <person name="Berthelot C."/>
            <person name="Parey E."/>
            <person name="Roest Crollius H."/>
            <person name="Montfort J."/>
            <person name="Robinson-Rechavi M."/>
            <person name="Bucao C."/>
            <person name="Bouchez O."/>
            <person name="Gislard M."/>
            <person name="Lluch J."/>
            <person name="Milhes M."/>
            <person name="Lampietro C."/>
            <person name="Lopez Roques C."/>
            <person name="Donnadieu C."/>
            <person name="Braasch I."/>
            <person name="Desvignes T."/>
            <person name="Postlethwait J."/>
            <person name="Bobe J."/>
            <person name="Guiguen Y."/>
            <person name="Dirks R."/>
        </authorList>
    </citation>
    <scope>NUCLEOTIDE SEQUENCE</scope>
    <source>
        <strain evidence="12">Tag_6206</strain>
        <tissue evidence="12">Liver</tissue>
    </source>
</reference>
<evidence type="ECO:0000259" key="11">
    <source>
        <dbReference type="PROSITE" id="PS50141"/>
    </source>
</evidence>
<sequence length="581" mass="63418">MLGCCQKYLCVQMMGRGVPYRDSRGASFSEILKKNAASLPGVNLSYLPMSTEDVNNNLLLHPANSSPKPKTGCKSTKSIPSELIKRYQRGETHAVSALYQLSQVLQFQLELKETVTTGNIQGFYFAFCAVIDGVEYKTGMGQTKKEARAKAAQLALEDLLPTLGSQTMLPDASEGPPPLPAKEKECAVADFHPGRATCERKSTFNTQIPKAVKEAYSKLLEVCPEFFSSGGTLAAFVTQSPAGCEVVAMGTGDFNTKETVTSNGRTLHDSHAVVTARRSLMRYLFRHLLLFFSKNRALVEKSIFQQDETTKLLSLKSHISLHLYLNQLPKGAAQIPSHLRLNPLSIAAWEVNNQIGLHVTIQGKVFSVFSSTFDQTATKVVSMSASDKLTQWQVLGFQGALLSHFIEPIYVSTILVGDASCSDVRGVEIAVSQRVEGITSRLPIFYCVYRPLISLVPAVCPESSTSSSTGSAHRALAINWCQGDVSLEAVDGLEGRSVEDSPFKSGPALASRLCKAAMLSRFNLVAQEAQRPDLLAAVSYREAKMMAKPYQEAKNVLKSYLSQKGYGSWPVKSPVSDHFCM</sequence>
<dbReference type="PROSITE" id="PS50137">
    <property type="entry name" value="DS_RBD"/>
    <property type="match status" value="1"/>
</dbReference>
<dbReference type="CDD" id="cd19905">
    <property type="entry name" value="DSRM_ADAD1"/>
    <property type="match status" value="1"/>
</dbReference>
<evidence type="ECO:0000313" key="12">
    <source>
        <dbReference type="EMBL" id="KAG5845452.1"/>
    </source>
</evidence>
<dbReference type="GO" id="GO:0003725">
    <property type="term" value="F:double-stranded RNA binding"/>
    <property type="evidence" value="ECO:0007669"/>
    <property type="project" value="TreeGrafter"/>
</dbReference>
<dbReference type="GO" id="GO:0030154">
    <property type="term" value="P:cell differentiation"/>
    <property type="evidence" value="ECO:0007669"/>
    <property type="project" value="UniProtKB-KW"/>
</dbReference>
<keyword evidence="2" id="KW-0217">Developmental protein</keyword>
<name>A0A9D3MCD7_ANGAN</name>
<dbReference type="PANTHER" id="PTHR10910">
    <property type="entry name" value="EUKARYOTE SPECIFIC DSRNA BINDING PROTEIN"/>
    <property type="match status" value="1"/>
</dbReference>
<dbReference type="SUPFAM" id="SSF54768">
    <property type="entry name" value="dsRNA-binding domain-like"/>
    <property type="match status" value="1"/>
</dbReference>
<dbReference type="InterPro" id="IPR002466">
    <property type="entry name" value="A_deamin"/>
</dbReference>
<dbReference type="GO" id="GO:0005737">
    <property type="term" value="C:cytoplasm"/>
    <property type="evidence" value="ECO:0007669"/>
    <property type="project" value="TreeGrafter"/>
</dbReference>
<evidence type="ECO:0000256" key="3">
    <source>
        <dbReference type="ARBA" id="ARBA00022782"/>
    </source>
</evidence>
<evidence type="ECO:0000256" key="4">
    <source>
        <dbReference type="ARBA" id="ARBA00022871"/>
    </source>
</evidence>
<dbReference type="GO" id="GO:0007283">
    <property type="term" value="P:spermatogenesis"/>
    <property type="evidence" value="ECO:0007669"/>
    <property type="project" value="UniProtKB-KW"/>
</dbReference>
<dbReference type="Gene3D" id="3.30.160.20">
    <property type="match status" value="1"/>
</dbReference>
<keyword evidence="4" id="KW-0744">Spermatogenesis</keyword>
<dbReference type="GO" id="GO:0003726">
    <property type="term" value="F:double-stranded RNA adenosine deaminase activity"/>
    <property type="evidence" value="ECO:0007669"/>
    <property type="project" value="TreeGrafter"/>
</dbReference>
<dbReference type="Proteomes" id="UP001044222">
    <property type="component" value="Chromosome 7"/>
</dbReference>
<dbReference type="Pfam" id="PF02137">
    <property type="entry name" value="A_deamin"/>
    <property type="match status" value="1"/>
</dbReference>
<dbReference type="GO" id="GO:0006396">
    <property type="term" value="P:RNA processing"/>
    <property type="evidence" value="ECO:0007669"/>
    <property type="project" value="InterPro"/>
</dbReference>
<dbReference type="FunFam" id="3.30.160.20:FF:000033">
    <property type="entry name" value="Adenosine deaminase domain-containing 1 (testis-specific)"/>
    <property type="match status" value="1"/>
</dbReference>
<accession>A0A9D3MCD7</accession>